<feature type="non-terminal residue" evidence="5">
    <location>
        <position position="155"/>
    </location>
</feature>
<keyword evidence="6" id="KW-1185">Reference proteome</keyword>
<evidence type="ECO:0000259" key="3">
    <source>
        <dbReference type="Pfam" id="PF02889"/>
    </source>
</evidence>
<dbReference type="SUPFAM" id="SSF158702">
    <property type="entry name" value="Sec63 N-terminal domain-like"/>
    <property type="match status" value="1"/>
</dbReference>
<keyword evidence="2" id="KW-0547">Nucleotide-binding</keyword>
<dbReference type="Gene3D" id="1.10.3380.10">
    <property type="entry name" value="Sec63 N-terminal domain-like domain"/>
    <property type="match status" value="1"/>
</dbReference>
<name>A0A9N9I4W0_FUNMO</name>
<evidence type="ECO:0000256" key="2">
    <source>
        <dbReference type="ARBA" id="ARBA00022806"/>
    </source>
</evidence>
<organism evidence="5 6">
    <name type="scientific">Funneliformis mosseae</name>
    <name type="common">Endomycorrhizal fungus</name>
    <name type="synonym">Glomus mosseae</name>
    <dbReference type="NCBI Taxonomy" id="27381"/>
    <lineage>
        <taxon>Eukaryota</taxon>
        <taxon>Fungi</taxon>
        <taxon>Fungi incertae sedis</taxon>
        <taxon>Mucoromycota</taxon>
        <taxon>Glomeromycotina</taxon>
        <taxon>Glomeromycetes</taxon>
        <taxon>Glomerales</taxon>
        <taxon>Glomeraceae</taxon>
        <taxon>Funneliformis</taxon>
    </lineage>
</organism>
<proteinExistence type="predicted"/>
<dbReference type="InterPro" id="IPR036388">
    <property type="entry name" value="WH-like_DNA-bd_sf"/>
</dbReference>
<sequence>FIDKMVDSLNDEISFSTVTNVDEGVQWLGYTYLFVRMKNNPLVYGMNYSERDDLDMKEANILSIISQSSEFADLKSREEEAKELERLKKDVCPCQIKQTTDDTITSRIVRALFEIALSRNWAQVSSILLDLCKGIVQHMWTLENPLAHLNCLERL</sequence>
<dbReference type="InterPro" id="IPR004179">
    <property type="entry name" value="Sec63-dom"/>
</dbReference>
<protein>
    <submittedName>
        <fullName evidence="5">4452_t:CDS:1</fullName>
    </submittedName>
</protein>
<keyword evidence="1" id="KW-0378">Hydrolase</keyword>
<reference evidence="5" key="1">
    <citation type="submission" date="2021-06" db="EMBL/GenBank/DDBJ databases">
        <authorList>
            <person name="Kallberg Y."/>
            <person name="Tangrot J."/>
            <person name="Rosling A."/>
        </authorList>
    </citation>
    <scope>NUCLEOTIDE SEQUENCE</scope>
    <source>
        <strain evidence="5">87-6 pot B 2015</strain>
    </source>
</reference>
<dbReference type="Gene3D" id="1.10.10.10">
    <property type="entry name" value="Winged helix-like DNA-binding domain superfamily/Winged helix DNA-binding domain"/>
    <property type="match status" value="1"/>
</dbReference>
<accession>A0A9N9I4W0</accession>
<evidence type="ECO:0000313" key="5">
    <source>
        <dbReference type="EMBL" id="CAG8719542.1"/>
    </source>
</evidence>
<dbReference type="Proteomes" id="UP000789375">
    <property type="component" value="Unassembled WGS sequence"/>
</dbReference>
<feature type="domain" description="SEC63" evidence="3">
    <location>
        <begin position="106"/>
        <end position="141"/>
    </location>
</feature>
<evidence type="ECO:0000259" key="4">
    <source>
        <dbReference type="Pfam" id="PF23445"/>
    </source>
</evidence>
<evidence type="ECO:0000313" key="6">
    <source>
        <dbReference type="Proteomes" id="UP000789375"/>
    </source>
</evidence>
<dbReference type="GO" id="GO:0004386">
    <property type="term" value="F:helicase activity"/>
    <property type="evidence" value="ECO:0007669"/>
    <property type="project" value="UniProtKB-KW"/>
</dbReference>
<keyword evidence="2" id="KW-0347">Helicase</keyword>
<dbReference type="Pfam" id="PF23445">
    <property type="entry name" value="WHD_SNRNP200"/>
    <property type="match status" value="1"/>
</dbReference>
<dbReference type="EMBL" id="CAJVPP010013027">
    <property type="protein sequence ID" value="CAG8719542.1"/>
    <property type="molecule type" value="Genomic_DNA"/>
</dbReference>
<dbReference type="FunFam" id="1.10.10.10:FF:000024">
    <property type="entry name" value="U5 small nuclear ribonucleoprotein helicase"/>
    <property type="match status" value="1"/>
</dbReference>
<dbReference type="AlphaFoldDB" id="A0A9N9I4W0"/>
<dbReference type="InterPro" id="IPR057842">
    <property type="entry name" value="WH_MER3"/>
</dbReference>
<evidence type="ECO:0000256" key="1">
    <source>
        <dbReference type="ARBA" id="ARBA00022801"/>
    </source>
</evidence>
<keyword evidence="2" id="KW-0067">ATP-binding</keyword>
<comment type="caution">
    <text evidence="5">The sequence shown here is derived from an EMBL/GenBank/DDBJ whole genome shotgun (WGS) entry which is preliminary data.</text>
</comment>
<gene>
    <name evidence="5" type="ORF">FMOSSE_LOCUS14889</name>
</gene>
<dbReference type="Pfam" id="PF02889">
    <property type="entry name" value="Sec63"/>
    <property type="match status" value="1"/>
</dbReference>
<feature type="domain" description="MER3 helicase-like winged helix" evidence="4">
    <location>
        <begin position="2"/>
        <end position="55"/>
    </location>
</feature>